<keyword evidence="2" id="KW-1185">Reference proteome</keyword>
<evidence type="ECO:0000313" key="3">
    <source>
        <dbReference type="WBParaSite" id="HPLM_0001726101-mRNA-1"/>
    </source>
</evidence>
<protein>
    <submittedName>
        <fullName evidence="3">Peptidase S1 domain-containing protein</fullName>
    </submittedName>
</protein>
<gene>
    <name evidence="1" type="ORF">HPLM_LOCUS17253</name>
</gene>
<sequence length="68" mass="7608">MNRQPCRYNGNHSEKADHNELLIIGPEANGSVGGVGFLAKSTSPTYWSFEGIYAERLESVIGAYDWRF</sequence>
<proteinExistence type="predicted"/>
<dbReference type="WBParaSite" id="HPLM_0001726101-mRNA-1">
    <property type="protein sequence ID" value="HPLM_0001726101-mRNA-1"/>
    <property type="gene ID" value="HPLM_0001726101"/>
</dbReference>
<accession>A0A0N4WZA5</accession>
<name>A0A0N4WZA5_HAEPC</name>
<dbReference type="Proteomes" id="UP000268014">
    <property type="component" value="Unassembled WGS sequence"/>
</dbReference>
<reference evidence="3" key="1">
    <citation type="submission" date="2017-02" db="UniProtKB">
        <authorList>
            <consortium name="WormBaseParasite"/>
        </authorList>
    </citation>
    <scope>IDENTIFICATION</scope>
</reference>
<dbReference type="EMBL" id="UZAF01019853">
    <property type="protein sequence ID" value="VDO64175.1"/>
    <property type="molecule type" value="Genomic_DNA"/>
</dbReference>
<evidence type="ECO:0000313" key="2">
    <source>
        <dbReference type="Proteomes" id="UP000268014"/>
    </source>
</evidence>
<organism evidence="3">
    <name type="scientific">Haemonchus placei</name>
    <name type="common">Barber's pole worm</name>
    <dbReference type="NCBI Taxonomy" id="6290"/>
    <lineage>
        <taxon>Eukaryota</taxon>
        <taxon>Metazoa</taxon>
        <taxon>Ecdysozoa</taxon>
        <taxon>Nematoda</taxon>
        <taxon>Chromadorea</taxon>
        <taxon>Rhabditida</taxon>
        <taxon>Rhabditina</taxon>
        <taxon>Rhabditomorpha</taxon>
        <taxon>Strongyloidea</taxon>
        <taxon>Trichostrongylidae</taxon>
        <taxon>Haemonchus</taxon>
    </lineage>
</organism>
<dbReference type="AlphaFoldDB" id="A0A0N4WZA5"/>
<evidence type="ECO:0000313" key="1">
    <source>
        <dbReference type="EMBL" id="VDO64175.1"/>
    </source>
</evidence>
<reference evidence="1 2" key="2">
    <citation type="submission" date="2018-11" db="EMBL/GenBank/DDBJ databases">
        <authorList>
            <consortium name="Pathogen Informatics"/>
        </authorList>
    </citation>
    <scope>NUCLEOTIDE SEQUENCE [LARGE SCALE GENOMIC DNA]</scope>
    <source>
        <strain evidence="1 2">MHpl1</strain>
    </source>
</reference>